<name>A0A7W6MY50_9BACT</name>
<proteinExistence type="predicted"/>
<dbReference type="Proteomes" id="UP000546007">
    <property type="component" value="Unassembled WGS sequence"/>
</dbReference>
<evidence type="ECO:0000313" key="2">
    <source>
        <dbReference type="Proteomes" id="UP000546007"/>
    </source>
</evidence>
<dbReference type="AlphaFoldDB" id="A0A7W6MY50"/>
<gene>
    <name evidence="1" type="ORF">GGR14_001232</name>
</gene>
<dbReference type="EMBL" id="JACIES010000002">
    <property type="protein sequence ID" value="MBB4025460.1"/>
    <property type="molecule type" value="Genomic_DNA"/>
</dbReference>
<dbReference type="RefSeq" id="WP_151411500.1">
    <property type="nucleotide sequence ID" value="NZ_AP028155.1"/>
</dbReference>
<reference evidence="1 2" key="1">
    <citation type="submission" date="2020-08" db="EMBL/GenBank/DDBJ databases">
        <title>Genomic Encyclopedia of Type Strains, Phase IV (KMG-IV): sequencing the most valuable type-strain genomes for metagenomic binning, comparative biology and taxonomic classification.</title>
        <authorList>
            <person name="Goeker M."/>
        </authorList>
    </citation>
    <scope>NUCLEOTIDE SEQUENCE [LARGE SCALE GENOMIC DNA]</scope>
    <source>
        <strain evidence="1 2">DSM 105721</strain>
    </source>
</reference>
<sequence length="128" mass="15346">MSPNDNLNELKLVTFYNSAKSNFDVVTNIFDFFNKDELLCEVNKDNLNLLYLMFKDLGRYNTNYSEYKNREEIRLVQNKLDKVNIQNLSELKEYIITASKFYKLLDNDKYNEIIEFLDTKKFIPKETN</sequence>
<protein>
    <submittedName>
        <fullName evidence="1">Uncharacterized protein</fullName>
    </submittedName>
</protein>
<comment type="caution">
    <text evidence="1">The sequence shown here is derived from an EMBL/GenBank/DDBJ whole genome shotgun (WGS) entry which is preliminary data.</text>
</comment>
<keyword evidence="2" id="KW-1185">Reference proteome</keyword>
<accession>A0A7W6MY50</accession>
<evidence type="ECO:0000313" key="1">
    <source>
        <dbReference type="EMBL" id="MBB4025460.1"/>
    </source>
</evidence>
<dbReference type="GeneID" id="93103327"/>
<organism evidence="1 2">
    <name type="scientific">Butyricimonas faecihominis</name>
    <dbReference type="NCBI Taxonomy" id="1472416"/>
    <lineage>
        <taxon>Bacteria</taxon>
        <taxon>Pseudomonadati</taxon>
        <taxon>Bacteroidota</taxon>
        <taxon>Bacteroidia</taxon>
        <taxon>Bacteroidales</taxon>
        <taxon>Odoribacteraceae</taxon>
        <taxon>Butyricimonas</taxon>
    </lineage>
</organism>